<evidence type="ECO:0000256" key="3">
    <source>
        <dbReference type="ARBA" id="ARBA00022714"/>
    </source>
</evidence>
<keyword evidence="3" id="KW-0001">2Fe-2S</keyword>
<dbReference type="Gene3D" id="3.10.20.30">
    <property type="match status" value="1"/>
</dbReference>
<dbReference type="InterPro" id="IPR012675">
    <property type="entry name" value="Beta-grasp_dom_sf"/>
</dbReference>
<dbReference type="AlphaFoldDB" id="A0A1G7GBU8"/>
<dbReference type="SUPFAM" id="SSF63380">
    <property type="entry name" value="Riboflavin synthase domain-like"/>
    <property type="match status" value="1"/>
</dbReference>
<evidence type="ECO:0000256" key="2">
    <source>
        <dbReference type="ARBA" id="ARBA00022630"/>
    </source>
</evidence>
<keyword evidence="2" id="KW-0285">Flavoprotein</keyword>
<dbReference type="CDD" id="cd06214">
    <property type="entry name" value="PA_degradation_oxidoreductase_like"/>
    <property type="match status" value="1"/>
</dbReference>
<dbReference type="PROSITE" id="PS51384">
    <property type="entry name" value="FAD_FR"/>
    <property type="match status" value="1"/>
</dbReference>
<keyword evidence="8" id="KW-0411">Iron-sulfur</keyword>
<feature type="domain" description="2Fe-2S ferredoxin-type" evidence="9">
    <location>
        <begin position="273"/>
        <end position="363"/>
    </location>
</feature>
<protein>
    <submittedName>
        <fullName evidence="11">Ring-1,2-phenylacetyl-CoA epoxidase subunit PaaE</fullName>
    </submittedName>
</protein>
<dbReference type="PANTHER" id="PTHR47354:SF8">
    <property type="entry name" value="1,2-PHENYLACETYL-COA EPOXIDASE, SUBUNIT E"/>
    <property type="match status" value="1"/>
</dbReference>
<dbReference type="Pfam" id="PF00970">
    <property type="entry name" value="FAD_binding_6"/>
    <property type="match status" value="1"/>
</dbReference>
<dbReference type="Pfam" id="PF00175">
    <property type="entry name" value="NAD_binding_1"/>
    <property type="match status" value="1"/>
</dbReference>
<reference evidence="11 12" key="1">
    <citation type="submission" date="2016-10" db="EMBL/GenBank/DDBJ databases">
        <authorList>
            <person name="de Groot N.N."/>
        </authorList>
    </citation>
    <scope>NUCLEOTIDE SEQUENCE [LARGE SCALE GENOMIC DNA]</scope>
    <source>
        <strain evidence="11 12">DSM 16195</strain>
    </source>
</reference>
<dbReference type="Gene3D" id="2.40.30.10">
    <property type="entry name" value="Translation factors"/>
    <property type="match status" value="1"/>
</dbReference>
<dbReference type="PRINTS" id="PR00406">
    <property type="entry name" value="CYTB5RDTASE"/>
</dbReference>
<dbReference type="PROSITE" id="PS51085">
    <property type="entry name" value="2FE2S_FER_2"/>
    <property type="match status" value="1"/>
</dbReference>
<keyword evidence="12" id="KW-1185">Reference proteome</keyword>
<dbReference type="GO" id="GO:0046872">
    <property type="term" value="F:metal ion binding"/>
    <property type="evidence" value="ECO:0007669"/>
    <property type="project" value="UniProtKB-KW"/>
</dbReference>
<evidence type="ECO:0000256" key="6">
    <source>
        <dbReference type="ARBA" id="ARBA00023002"/>
    </source>
</evidence>
<dbReference type="PROSITE" id="PS00197">
    <property type="entry name" value="2FE2S_FER_1"/>
    <property type="match status" value="1"/>
</dbReference>
<proteinExistence type="predicted"/>
<evidence type="ECO:0000256" key="8">
    <source>
        <dbReference type="ARBA" id="ARBA00023014"/>
    </source>
</evidence>
<dbReference type="GO" id="GO:0051537">
    <property type="term" value="F:2 iron, 2 sulfur cluster binding"/>
    <property type="evidence" value="ECO:0007669"/>
    <property type="project" value="UniProtKB-KW"/>
</dbReference>
<feature type="domain" description="FAD-binding FR-type" evidence="10">
    <location>
        <begin position="9"/>
        <end position="113"/>
    </location>
</feature>
<dbReference type="Proteomes" id="UP000199321">
    <property type="component" value="Unassembled WGS sequence"/>
</dbReference>
<accession>A0A1G7GBU8</accession>
<dbReference type="InterPro" id="IPR001433">
    <property type="entry name" value="OxRdtase_FAD/NAD-bd"/>
</dbReference>
<comment type="cofactor">
    <cofactor evidence="1">
        <name>FAD</name>
        <dbReference type="ChEBI" id="CHEBI:57692"/>
    </cofactor>
</comment>
<keyword evidence="4" id="KW-0479">Metal-binding</keyword>
<dbReference type="InterPro" id="IPR017927">
    <property type="entry name" value="FAD-bd_FR_type"/>
</dbReference>
<dbReference type="Gene3D" id="3.40.50.80">
    <property type="entry name" value="Nucleotide-binding domain of ferredoxin-NADP reductase (FNR) module"/>
    <property type="match status" value="1"/>
</dbReference>
<keyword evidence="7" id="KW-0408">Iron</keyword>
<gene>
    <name evidence="11" type="ORF">SAMN05421855_10335</name>
</gene>
<dbReference type="PANTHER" id="PTHR47354">
    <property type="entry name" value="NADH OXIDOREDUCTASE HCR"/>
    <property type="match status" value="1"/>
</dbReference>
<dbReference type="SUPFAM" id="SSF54292">
    <property type="entry name" value="2Fe-2S ferredoxin-like"/>
    <property type="match status" value="1"/>
</dbReference>
<evidence type="ECO:0000259" key="9">
    <source>
        <dbReference type="PROSITE" id="PS51085"/>
    </source>
</evidence>
<dbReference type="InterPro" id="IPR036010">
    <property type="entry name" value="2Fe-2S_ferredoxin-like_sf"/>
</dbReference>
<dbReference type="Pfam" id="PF00111">
    <property type="entry name" value="Fer2"/>
    <property type="match status" value="1"/>
</dbReference>
<keyword evidence="6" id="KW-0560">Oxidoreductase</keyword>
<evidence type="ECO:0000256" key="1">
    <source>
        <dbReference type="ARBA" id="ARBA00001974"/>
    </source>
</evidence>
<dbReference type="InterPro" id="IPR017938">
    <property type="entry name" value="Riboflavin_synthase-like_b-brl"/>
</dbReference>
<dbReference type="EMBL" id="FNBA01000003">
    <property type="protein sequence ID" value="SDE85612.1"/>
    <property type="molecule type" value="Genomic_DNA"/>
</dbReference>
<evidence type="ECO:0000256" key="7">
    <source>
        <dbReference type="ARBA" id="ARBA00023004"/>
    </source>
</evidence>
<dbReference type="InterPro" id="IPR050415">
    <property type="entry name" value="MRET"/>
</dbReference>
<evidence type="ECO:0000256" key="5">
    <source>
        <dbReference type="ARBA" id="ARBA00022827"/>
    </source>
</evidence>
<dbReference type="SUPFAM" id="SSF52343">
    <property type="entry name" value="Ferredoxin reductase-like, C-terminal NADP-linked domain"/>
    <property type="match status" value="1"/>
</dbReference>
<dbReference type="CDD" id="cd00207">
    <property type="entry name" value="fer2"/>
    <property type="match status" value="1"/>
</dbReference>
<sequence length="363" mass="40773">MYLIQNSVSKFHKILVKDVYKETDDCSVLTFDIPSELYEEFHFRQGQHLTLKADIDGQDIRRSYSLCSSPIDNEWKVAVKGIPGGIFSTFVNTTLQSGDTLELMAPSGAFGVEVSNEPKTYVAFVAGSGITPVLSMMKAHLASEPNAKFKLFYLNRTVKSIIFKEEIEQLRNQYFGRLEIFYFLTKEHRDIELFNGRFTSEKLQEITTKLMDMSEVSEAFLCGPEKMIFLVRDALMEAGMSKENIHYELFVSGLSEEDIQRAERLSQRNVEGVEVTIVDGGKEFHFTMTKDYDNILDAALGAGADLPFACKGGVCSTCKCKVLEGAVEMKVNYALEEDEVAQNFVLSCQAVPTSESVKVDFDV</sequence>
<dbReference type="GO" id="GO:0016491">
    <property type="term" value="F:oxidoreductase activity"/>
    <property type="evidence" value="ECO:0007669"/>
    <property type="project" value="UniProtKB-KW"/>
</dbReference>
<dbReference type="STRING" id="227084.SAMN05421855_10335"/>
<keyword evidence="5" id="KW-0274">FAD</keyword>
<evidence type="ECO:0000259" key="10">
    <source>
        <dbReference type="PROSITE" id="PS51384"/>
    </source>
</evidence>
<dbReference type="PRINTS" id="PR00371">
    <property type="entry name" value="FPNCR"/>
</dbReference>
<evidence type="ECO:0000313" key="12">
    <source>
        <dbReference type="Proteomes" id="UP000199321"/>
    </source>
</evidence>
<organism evidence="11 12">
    <name type="scientific">Ulvibacter litoralis</name>
    <dbReference type="NCBI Taxonomy" id="227084"/>
    <lineage>
        <taxon>Bacteria</taxon>
        <taxon>Pseudomonadati</taxon>
        <taxon>Bacteroidota</taxon>
        <taxon>Flavobacteriia</taxon>
        <taxon>Flavobacteriales</taxon>
        <taxon>Flavobacteriaceae</taxon>
        <taxon>Ulvibacter</taxon>
    </lineage>
</organism>
<dbReference type="InterPro" id="IPR008333">
    <property type="entry name" value="Cbr1-like_FAD-bd_dom"/>
</dbReference>
<dbReference type="GO" id="GO:0050660">
    <property type="term" value="F:flavin adenine dinucleotide binding"/>
    <property type="evidence" value="ECO:0007669"/>
    <property type="project" value="TreeGrafter"/>
</dbReference>
<evidence type="ECO:0000313" key="11">
    <source>
        <dbReference type="EMBL" id="SDE85612.1"/>
    </source>
</evidence>
<dbReference type="InterPro" id="IPR039261">
    <property type="entry name" value="FNR_nucleotide-bd"/>
</dbReference>
<dbReference type="InterPro" id="IPR001709">
    <property type="entry name" value="Flavoprot_Pyr_Nucl_cyt_Rdtase"/>
</dbReference>
<dbReference type="InterPro" id="IPR001041">
    <property type="entry name" value="2Fe-2S_ferredoxin-type"/>
</dbReference>
<name>A0A1G7GBU8_9FLAO</name>
<evidence type="ECO:0000256" key="4">
    <source>
        <dbReference type="ARBA" id="ARBA00022723"/>
    </source>
</evidence>
<dbReference type="InterPro" id="IPR006058">
    <property type="entry name" value="2Fe2S_fd_BS"/>
</dbReference>